<protein>
    <submittedName>
        <fullName evidence="1">Uncharacterized protein</fullName>
    </submittedName>
</protein>
<organism evidence="1 2">
    <name type="scientific">Meganyctiphanes norvegica</name>
    <name type="common">Northern krill</name>
    <name type="synonym">Thysanopoda norvegica</name>
    <dbReference type="NCBI Taxonomy" id="48144"/>
    <lineage>
        <taxon>Eukaryota</taxon>
        <taxon>Metazoa</taxon>
        <taxon>Ecdysozoa</taxon>
        <taxon>Arthropoda</taxon>
        <taxon>Crustacea</taxon>
        <taxon>Multicrustacea</taxon>
        <taxon>Malacostraca</taxon>
        <taxon>Eumalacostraca</taxon>
        <taxon>Eucarida</taxon>
        <taxon>Euphausiacea</taxon>
        <taxon>Euphausiidae</taxon>
        <taxon>Meganyctiphanes</taxon>
    </lineage>
</organism>
<comment type="caution">
    <text evidence="1">The sequence shown here is derived from an EMBL/GenBank/DDBJ whole genome shotgun (WGS) entry which is preliminary data.</text>
</comment>
<dbReference type="Proteomes" id="UP001497623">
    <property type="component" value="Unassembled WGS sequence"/>
</dbReference>
<reference evidence="1 2" key="1">
    <citation type="submission" date="2024-05" db="EMBL/GenBank/DDBJ databases">
        <authorList>
            <person name="Wallberg A."/>
        </authorList>
    </citation>
    <scope>NUCLEOTIDE SEQUENCE [LARGE SCALE GENOMIC DNA]</scope>
</reference>
<dbReference type="EMBL" id="CAXKWB010000391">
    <property type="protein sequence ID" value="CAL4060551.1"/>
    <property type="molecule type" value="Genomic_DNA"/>
</dbReference>
<name>A0AAV2PJY2_MEGNR</name>
<proteinExistence type="predicted"/>
<sequence length="233" mass="25472">MVHRKALMDLSAISSVPWAVVLGVCVVGSLTTCASAAPLILQLDSASLLGHRLVIAIEPLIPSGITPTTTDGNTTAVLLNTTANAINGSIIYFDSNSDEAPVTPDDLEMVSADDATMSEPLKAAEVNQKLQARSEQFDHATEEEINKASQFSIFSAQSEDEQKRPKDINEFPALRTRIREMDNVDNFLITFPNRCPPGWKLEHGQCRKPFNGLNDIARPRSKAKSKRKIKLMA</sequence>
<gene>
    <name evidence="1" type="ORF">MNOR_LOCUS1461</name>
</gene>
<dbReference type="AlphaFoldDB" id="A0AAV2PJY2"/>
<accession>A0AAV2PJY2</accession>
<evidence type="ECO:0000313" key="2">
    <source>
        <dbReference type="Proteomes" id="UP001497623"/>
    </source>
</evidence>
<evidence type="ECO:0000313" key="1">
    <source>
        <dbReference type="EMBL" id="CAL4060551.1"/>
    </source>
</evidence>
<keyword evidence="2" id="KW-1185">Reference proteome</keyword>